<dbReference type="EMBL" id="JAQHRD010000001">
    <property type="protein sequence ID" value="KAJ6446814.1"/>
    <property type="molecule type" value="Genomic_DNA"/>
</dbReference>
<dbReference type="InterPro" id="IPR036864">
    <property type="entry name" value="Zn2-C6_fun-type_DNA-bd_sf"/>
</dbReference>
<evidence type="ECO:0000313" key="8">
    <source>
        <dbReference type="EMBL" id="KAJ6446814.1"/>
    </source>
</evidence>
<dbReference type="Pfam" id="PF04082">
    <property type="entry name" value="Fungal_trans"/>
    <property type="match status" value="1"/>
</dbReference>
<dbReference type="SUPFAM" id="SSF57701">
    <property type="entry name" value="Zn2/Cys6 DNA-binding domain"/>
    <property type="match status" value="1"/>
</dbReference>
<feature type="region of interest" description="Disordered" evidence="6">
    <location>
        <begin position="1"/>
        <end position="86"/>
    </location>
</feature>
<keyword evidence="9" id="KW-1185">Reference proteome</keyword>
<organism evidence="8 9">
    <name type="scientific">Purpureocillium lavendulum</name>
    <dbReference type="NCBI Taxonomy" id="1247861"/>
    <lineage>
        <taxon>Eukaryota</taxon>
        <taxon>Fungi</taxon>
        <taxon>Dikarya</taxon>
        <taxon>Ascomycota</taxon>
        <taxon>Pezizomycotina</taxon>
        <taxon>Sordariomycetes</taxon>
        <taxon>Hypocreomycetidae</taxon>
        <taxon>Hypocreales</taxon>
        <taxon>Ophiocordycipitaceae</taxon>
        <taxon>Purpureocillium</taxon>
    </lineage>
</organism>
<feature type="compositionally biased region" description="Basic and acidic residues" evidence="6">
    <location>
        <begin position="133"/>
        <end position="150"/>
    </location>
</feature>
<dbReference type="InterPro" id="IPR001138">
    <property type="entry name" value="Zn2Cys6_DnaBD"/>
</dbReference>
<dbReference type="AlphaFoldDB" id="A0AB34G5W7"/>
<comment type="caution">
    <text evidence="8">The sequence shown here is derived from an EMBL/GenBank/DDBJ whole genome shotgun (WGS) entry which is preliminary data.</text>
</comment>
<evidence type="ECO:0000256" key="6">
    <source>
        <dbReference type="SAM" id="MobiDB-lite"/>
    </source>
</evidence>
<keyword evidence="3" id="KW-0805">Transcription regulation</keyword>
<keyword evidence="2" id="KW-0479">Metal-binding</keyword>
<evidence type="ECO:0000256" key="1">
    <source>
        <dbReference type="ARBA" id="ARBA00004123"/>
    </source>
</evidence>
<evidence type="ECO:0000256" key="5">
    <source>
        <dbReference type="ARBA" id="ARBA00023242"/>
    </source>
</evidence>
<proteinExistence type="predicted"/>
<dbReference type="InterPro" id="IPR050815">
    <property type="entry name" value="TF_fung"/>
</dbReference>
<name>A0AB34G5W7_9HYPO</name>
<evidence type="ECO:0000256" key="2">
    <source>
        <dbReference type="ARBA" id="ARBA00022723"/>
    </source>
</evidence>
<gene>
    <name evidence="8" type="ORF">O9K51_01587</name>
</gene>
<keyword evidence="5" id="KW-0539">Nucleus</keyword>
<dbReference type="SUPFAM" id="SSF101447">
    <property type="entry name" value="Formin homology 2 domain (FH2 domain)"/>
    <property type="match status" value="1"/>
</dbReference>
<dbReference type="CDD" id="cd12148">
    <property type="entry name" value="fungal_TF_MHR"/>
    <property type="match status" value="1"/>
</dbReference>
<dbReference type="GO" id="GO:0008270">
    <property type="term" value="F:zinc ion binding"/>
    <property type="evidence" value="ECO:0007669"/>
    <property type="project" value="InterPro"/>
</dbReference>
<protein>
    <submittedName>
        <fullName evidence="8">Chitinase 1</fullName>
    </submittedName>
</protein>
<feature type="region of interest" description="Disordered" evidence="6">
    <location>
        <begin position="132"/>
        <end position="154"/>
    </location>
</feature>
<evidence type="ECO:0000259" key="7">
    <source>
        <dbReference type="PROSITE" id="PS50048"/>
    </source>
</evidence>
<feature type="compositionally biased region" description="Low complexity" evidence="6">
    <location>
        <begin position="52"/>
        <end position="62"/>
    </location>
</feature>
<dbReference type="GO" id="GO:0005634">
    <property type="term" value="C:nucleus"/>
    <property type="evidence" value="ECO:0007669"/>
    <property type="project" value="UniProtKB-SubCell"/>
</dbReference>
<dbReference type="GO" id="GO:0000981">
    <property type="term" value="F:DNA-binding transcription factor activity, RNA polymerase II-specific"/>
    <property type="evidence" value="ECO:0007669"/>
    <property type="project" value="InterPro"/>
</dbReference>
<comment type="subcellular location">
    <subcellularLocation>
        <location evidence="1">Nucleus</location>
    </subcellularLocation>
</comment>
<sequence length="579" mass="64293">MDPAGVNLGPGPGFGIHAASSHAPVHPHQHPHAQAQAHAPPPPPPPPPPPAAAAAPSAPSAPGSVTSGGDPGTVGSSGAGDAPPIKRRAPIACRRCRRMRSKCIHDKAQPPCKSCAEAGLGPEACDFPARGQADNDREYRHPRTRADRSTKSAAAKIRRSILDGPAGRHHAADNWDNLPPLEDLIDGVNRFTRYYFQLGFVPKQQFPERLRRDHRSVNLFLVMSILSISARLSPSLKARYGTGVKAAEFFMERAAGIAIGEVYQEPTLERCQAFYLLSIAQQGSGLRNRSYINMGIAMRMAALMQLHREETYQVQNPTPELIIRAESARRTLWMLHSQDSLHSGPLSPVSLAAADITALLPCNEDDFAHGRDPRSRAALEGTPPAVENPSLIRDPNRSLFATLMQIHHFWGIVGRRAMSYRKSSRPWEPTSEFSMMVRRLKDWEQSLPHEHMWSNFLLKGYKAEGQDLAYLCVTMMTRLCNIVLRRPYLIEYAIPLFGVYQSLTKHSAIKPDTKDPQRQAFFADLSQDLFRNVRQLYEQVDAQFTDRTPDESVGAQIAAFCVYSCGLFSTYICKYPKRK</sequence>
<dbReference type="GO" id="GO:0006351">
    <property type="term" value="P:DNA-templated transcription"/>
    <property type="evidence" value="ECO:0007669"/>
    <property type="project" value="InterPro"/>
</dbReference>
<dbReference type="InterPro" id="IPR007219">
    <property type="entry name" value="XnlR_reg_dom"/>
</dbReference>
<evidence type="ECO:0000313" key="9">
    <source>
        <dbReference type="Proteomes" id="UP001163105"/>
    </source>
</evidence>
<dbReference type="Proteomes" id="UP001163105">
    <property type="component" value="Unassembled WGS sequence"/>
</dbReference>
<evidence type="ECO:0000256" key="4">
    <source>
        <dbReference type="ARBA" id="ARBA00023163"/>
    </source>
</evidence>
<dbReference type="PROSITE" id="PS50048">
    <property type="entry name" value="ZN2_CY6_FUNGAL_2"/>
    <property type="match status" value="1"/>
</dbReference>
<feature type="compositionally biased region" description="Pro residues" evidence="6">
    <location>
        <begin position="39"/>
        <end position="51"/>
    </location>
</feature>
<reference evidence="8" key="1">
    <citation type="submission" date="2023-01" db="EMBL/GenBank/DDBJ databases">
        <title>The growth and conidiation of Purpureocillium lavendulum are regulated by nitrogen source and histone H3K14 acetylation.</title>
        <authorList>
            <person name="Tang P."/>
            <person name="Han J."/>
            <person name="Zhang C."/>
            <person name="Tang P."/>
            <person name="Qi F."/>
            <person name="Zhang K."/>
            <person name="Liang L."/>
        </authorList>
    </citation>
    <scope>NUCLEOTIDE SEQUENCE</scope>
    <source>
        <strain evidence="8">YMF1.00683</strain>
    </source>
</reference>
<dbReference type="GO" id="GO:0003677">
    <property type="term" value="F:DNA binding"/>
    <property type="evidence" value="ECO:0007669"/>
    <property type="project" value="InterPro"/>
</dbReference>
<dbReference type="PANTHER" id="PTHR47338:SF5">
    <property type="entry name" value="ZN(II)2CYS6 TRANSCRIPTION FACTOR (EUROFUNG)"/>
    <property type="match status" value="1"/>
</dbReference>
<evidence type="ECO:0000256" key="3">
    <source>
        <dbReference type="ARBA" id="ARBA00023015"/>
    </source>
</evidence>
<keyword evidence="4" id="KW-0804">Transcription</keyword>
<dbReference type="SMART" id="SM00906">
    <property type="entry name" value="Fungal_trans"/>
    <property type="match status" value="1"/>
</dbReference>
<dbReference type="PANTHER" id="PTHR47338">
    <property type="entry name" value="ZN(II)2CYS6 TRANSCRIPTION FACTOR (EUROFUNG)-RELATED"/>
    <property type="match status" value="1"/>
</dbReference>
<feature type="domain" description="Zn(2)-C6 fungal-type" evidence="7">
    <location>
        <begin position="92"/>
        <end position="127"/>
    </location>
</feature>
<feature type="compositionally biased region" description="Gly residues" evidence="6">
    <location>
        <begin position="69"/>
        <end position="78"/>
    </location>
</feature>
<accession>A0AB34G5W7</accession>
<dbReference type="CDD" id="cd00067">
    <property type="entry name" value="GAL4"/>
    <property type="match status" value="1"/>
</dbReference>